<keyword evidence="7" id="KW-0408">Iron</keyword>
<dbReference type="InterPro" id="IPR008775">
    <property type="entry name" value="Phytyl_CoA_dOase-like"/>
</dbReference>
<dbReference type="PANTHER" id="PTHR20883:SF45">
    <property type="entry name" value="PHYTANOYL-COA DIOXYGENASE FAMILY PROTEIN"/>
    <property type="match status" value="1"/>
</dbReference>
<dbReference type="GO" id="GO:0051213">
    <property type="term" value="F:dioxygenase activity"/>
    <property type="evidence" value="ECO:0007669"/>
    <property type="project" value="UniProtKB-KW"/>
</dbReference>
<reference evidence="9" key="1">
    <citation type="submission" date="2021-12" db="EMBL/GenBank/DDBJ databases">
        <title>Convergent genome expansion in fungi linked to evolution of root-endophyte symbiosis.</title>
        <authorList>
            <consortium name="DOE Joint Genome Institute"/>
            <person name="Ke Y.-H."/>
            <person name="Bonito G."/>
            <person name="Liao H.-L."/>
            <person name="Looney B."/>
            <person name="Rojas-Flechas A."/>
            <person name="Nash J."/>
            <person name="Hameed K."/>
            <person name="Schadt C."/>
            <person name="Martin F."/>
            <person name="Crous P.W."/>
            <person name="Miettinen O."/>
            <person name="Magnuson J.K."/>
            <person name="Labbe J."/>
            <person name="Jacobson D."/>
            <person name="Doktycz M.J."/>
            <person name="Veneault-Fourrey C."/>
            <person name="Kuo A."/>
            <person name="Mondo S."/>
            <person name="Calhoun S."/>
            <person name="Riley R."/>
            <person name="Ohm R."/>
            <person name="LaButti K."/>
            <person name="Andreopoulos B."/>
            <person name="Pangilinan J."/>
            <person name="Nolan M."/>
            <person name="Tritt A."/>
            <person name="Clum A."/>
            <person name="Lipzen A."/>
            <person name="Daum C."/>
            <person name="Barry K."/>
            <person name="Grigoriev I.V."/>
            <person name="Vilgalys R."/>
        </authorList>
    </citation>
    <scope>NUCLEOTIDE SEQUENCE</scope>
    <source>
        <strain evidence="9">PMI_201</strain>
    </source>
</reference>
<evidence type="ECO:0000313" key="9">
    <source>
        <dbReference type="EMBL" id="KAH8693053.1"/>
    </source>
</evidence>
<keyword evidence="5 9" id="KW-0223">Dioxygenase</keyword>
<dbReference type="Pfam" id="PF05721">
    <property type="entry name" value="PhyH"/>
    <property type="match status" value="1"/>
</dbReference>
<dbReference type="GeneID" id="70248849"/>
<name>A0AAD4KIJ4_9EURO</name>
<gene>
    <name evidence="9" type="ORF">BGW36DRAFT_399792</name>
</gene>
<keyword evidence="4" id="KW-0479">Metal-binding</keyword>
<proteinExistence type="inferred from homology"/>
<comment type="subunit">
    <text evidence="3">Homodimer.</text>
</comment>
<comment type="caution">
    <text evidence="9">The sequence shown here is derived from an EMBL/GenBank/DDBJ whole genome shotgun (WGS) entry which is preliminary data.</text>
</comment>
<evidence type="ECO:0000256" key="7">
    <source>
        <dbReference type="ARBA" id="ARBA00023004"/>
    </source>
</evidence>
<evidence type="ECO:0000256" key="6">
    <source>
        <dbReference type="ARBA" id="ARBA00023002"/>
    </source>
</evidence>
<evidence type="ECO:0000256" key="4">
    <source>
        <dbReference type="ARBA" id="ARBA00022723"/>
    </source>
</evidence>
<dbReference type="Proteomes" id="UP001201262">
    <property type="component" value="Unassembled WGS sequence"/>
</dbReference>
<dbReference type="Gene3D" id="2.60.120.620">
    <property type="entry name" value="q2cbj1_9rhob like domain"/>
    <property type="match status" value="1"/>
</dbReference>
<evidence type="ECO:0000256" key="1">
    <source>
        <dbReference type="ARBA" id="ARBA00001962"/>
    </source>
</evidence>
<feature type="region of interest" description="Disordered" evidence="8">
    <location>
        <begin position="1"/>
        <end position="25"/>
    </location>
</feature>
<feature type="compositionally biased region" description="Low complexity" evidence="8">
    <location>
        <begin position="1"/>
        <end position="14"/>
    </location>
</feature>
<protein>
    <submittedName>
        <fullName evidence="9">Phytanoyl-CoA dioxygenase</fullName>
    </submittedName>
</protein>
<keyword evidence="10" id="KW-1185">Reference proteome</keyword>
<evidence type="ECO:0000256" key="3">
    <source>
        <dbReference type="ARBA" id="ARBA00011738"/>
    </source>
</evidence>
<evidence type="ECO:0000256" key="2">
    <source>
        <dbReference type="ARBA" id="ARBA00005830"/>
    </source>
</evidence>
<accession>A0AAD4KIJ4</accession>
<dbReference type="AlphaFoldDB" id="A0AAD4KIJ4"/>
<dbReference type="GO" id="GO:0046872">
    <property type="term" value="F:metal ion binding"/>
    <property type="evidence" value="ECO:0007669"/>
    <property type="project" value="UniProtKB-KW"/>
</dbReference>
<evidence type="ECO:0000313" key="10">
    <source>
        <dbReference type="Proteomes" id="UP001201262"/>
    </source>
</evidence>
<dbReference type="RefSeq" id="XP_046068926.1">
    <property type="nucleotide sequence ID" value="XM_046218562.1"/>
</dbReference>
<dbReference type="PANTHER" id="PTHR20883">
    <property type="entry name" value="PHYTANOYL-COA DIOXYGENASE DOMAIN CONTAINING 1"/>
    <property type="match status" value="1"/>
</dbReference>
<dbReference type="EMBL" id="JAJTJA010000010">
    <property type="protein sequence ID" value="KAH8693053.1"/>
    <property type="molecule type" value="Genomic_DNA"/>
</dbReference>
<evidence type="ECO:0000256" key="5">
    <source>
        <dbReference type="ARBA" id="ARBA00022964"/>
    </source>
</evidence>
<dbReference type="SUPFAM" id="SSF51197">
    <property type="entry name" value="Clavaminate synthase-like"/>
    <property type="match status" value="1"/>
</dbReference>
<keyword evidence="6" id="KW-0560">Oxidoreductase</keyword>
<evidence type="ECO:0000256" key="8">
    <source>
        <dbReference type="SAM" id="MobiDB-lite"/>
    </source>
</evidence>
<comment type="similarity">
    <text evidence="2">Belongs to the PhyH family.</text>
</comment>
<sequence length="332" mass="36855">MISTNHNATNNTHTEGTAPKGPVTEVPELCKDASAQEVEDALKLAGCCLIRNFVSKDIIDQINSECRPTLEQDGAWEGSFFPKETRRAYGLVGLSPTWVNNVLMHPVYQKVCTRFLTIRHWNWSGNRKLWATSRPIINATSCFSIRPGSKAQELHRDDTVHHNRIEAVDVYPEDLSPSAPKRETSLALFLAGTKATKENGATECIPGSHLWSSERMPNADGVRYAAMEPGDAFLMLGSTYHAGGQNTTKDSERLIHATFMCRGILRSEENQFLTIPIETMKERSPAVQKITGYSVSEPFCGWVGLSDPRRLLDPTVPAYSDHQGALEDIPDE</sequence>
<comment type="cofactor">
    <cofactor evidence="1">
        <name>Fe cation</name>
        <dbReference type="ChEBI" id="CHEBI:24875"/>
    </cofactor>
</comment>
<organism evidence="9 10">
    <name type="scientific">Talaromyces proteolyticus</name>
    <dbReference type="NCBI Taxonomy" id="1131652"/>
    <lineage>
        <taxon>Eukaryota</taxon>
        <taxon>Fungi</taxon>
        <taxon>Dikarya</taxon>
        <taxon>Ascomycota</taxon>
        <taxon>Pezizomycotina</taxon>
        <taxon>Eurotiomycetes</taxon>
        <taxon>Eurotiomycetidae</taxon>
        <taxon>Eurotiales</taxon>
        <taxon>Trichocomaceae</taxon>
        <taxon>Talaromyces</taxon>
        <taxon>Talaromyces sect. Bacilispori</taxon>
    </lineage>
</organism>